<feature type="compositionally biased region" description="Low complexity" evidence="3">
    <location>
        <begin position="36"/>
        <end position="55"/>
    </location>
</feature>
<dbReference type="GO" id="GO:0005634">
    <property type="term" value="C:nucleus"/>
    <property type="evidence" value="ECO:0007669"/>
    <property type="project" value="TreeGrafter"/>
</dbReference>
<keyword evidence="2" id="KW-0378">Hydrolase</keyword>
<evidence type="ECO:0000313" key="6">
    <source>
        <dbReference type="Proteomes" id="UP000316621"/>
    </source>
</evidence>
<dbReference type="Proteomes" id="UP000316621">
    <property type="component" value="Chromosome 2"/>
</dbReference>
<dbReference type="AlphaFoldDB" id="A0A4Y7ING6"/>
<feature type="region of interest" description="Disordered" evidence="3">
    <location>
        <begin position="275"/>
        <end position="327"/>
    </location>
</feature>
<dbReference type="GO" id="GO:0005737">
    <property type="term" value="C:cytoplasm"/>
    <property type="evidence" value="ECO:0007669"/>
    <property type="project" value="TreeGrafter"/>
</dbReference>
<sequence>MAGGSAVQKVQNGSSVQKVQNGLSGLSIADPKKWSDQMSSNSSTNGSNSQNGGDNVPLSSIKVVDKTKSTHHEYTVYFHKDKIQTTVTHTASVVDRWIASIYSDFPSKLNNLVVGLDIEWRRIRDNSTRNPVAVLQLCTLKRCLIFQILCCDHIPDSLADFLGNEKFTFVGAGIDGDAHKLWTDHGLNVARTEELGSLAAFKLTTTVKEYRESWLYKDGLRNLSNAVLSQELRKRRDIQLSHWDNGFLTDNQVEYACLDAYVSFKICVNLMGRSNPVHTDDRRGERRFYKDFNAPKKDVEEETKQVSDKKQANGSSKTNGTKSNKRV</sequence>
<protein>
    <recommendedName>
        <fullName evidence="4">3'-5' exonuclease domain-containing protein</fullName>
    </recommendedName>
</protein>
<dbReference type="PANTHER" id="PTHR13620:SF105">
    <property type="entry name" value="OS01G0737700 PROTEIN"/>
    <property type="match status" value="1"/>
</dbReference>
<dbReference type="InterPro" id="IPR012337">
    <property type="entry name" value="RNaseH-like_sf"/>
</dbReference>
<accession>A0A4Y7ING6</accession>
<dbReference type="GO" id="GO:0003676">
    <property type="term" value="F:nucleic acid binding"/>
    <property type="evidence" value="ECO:0007669"/>
    <property type="project" value="InterPro"/>
</dbReference>
<dbReference type="EMBL" id="CM010716">
    <property type="protein sequence ID" value="RZC50227.1"/>
    <property type="molecule type" value="Genomic_DNA"/>
</dbReference>
<feature type="compositionally biased region" description="Basic and acidic residues" evidence="3">
    <location>
        <begin position="278"/>
        <end position="311"/>
    </location>
</feature>
<dbReference type="SUPFAM" id="SSF53098">
    <property type="entry name" value="Ribonuclease H-like"/>
    <property type="match status" value="1"/>
</dbReference>
<dbReference type="STRING" id="3469.A0A4Y7ING6"/>
<dbReference type="InterPro" id="IPR002562">
    <property type="entry name" value="3'-5'_exonuclease_dom"/>
</dbReference>
<dbReference type="GO" id="GO:0006139">
    <property type="term" value="P:nucleobase-containing compound metabolic process"/>
    <property type="evidence" value="ECO:0007669"/>
    <property type="project" value="InterPro"/>
</dbReference>
<proteinExistence type="predicted"/>
<feature type="region of interest" description="Disordered" evidence="3">
    <location>
        <begin position="1"/>
        <end position="58"/>
    </location>
</feature>
<evidence type="ECO:0000256" key="3">
    <source>
        <dbReference type="SAM" id="MobiDB-lite"/>
    </source>
</evidence>
<keyword evidence="6" id="KW-1185">Reference proteome</keyword>
<feature type="compositionally biased region" description="Polar residues" evidence="3">
    <location>
        <begin position="312"/>
        <end position="327"/>
    </location>
</feature>
<dbReference type="SMART" id="SM00474">
    <property type="entry name" value="35EXOc"/>
    <property type="match status" value="1"/>
</dbReference>
<reference evidence="5 6" key="1">
    <citation type="journal article" date="2018" name="Science">
        <title>The opium poppy genome and morphinan production.</title>
        <authorList>
            <person name="Guo L."/>
            <person name="Winzer T."/>
            <person name="Yang X."/>
            <person name="Li Y."/>
            <person name="Ning Z."/>
            <person name="He Z."/>
            <person name="Teodor R."/>
            <person name="Lu Y."/>
            <person name="Bowser T.A."/>
            <person name="Graham I.A."/>
            <person name="Ye K."/>
        </authorList>
    </citation>
    <scope>NUCLEOTIDE SEQUENCE [LARGE SCALE GENOMIC DNA]</scope>
    <source>
        <strain evidence="6">cv. HN1</strain>
        <tissue evidence="5">Leaves</tissue>
    </source>
</reference>
<dbReference type="OrthoDB" id="1920326at2759"/>
<name>A0A4Y7ING6_PAPSO</name>
<feature type="compositionally biased region" description="Polar residues" evidence="3">
    <location>
        <begin position="8"/>
        <end position="24"/>
    </location>
</feature>
<dbReference type="Pfam" id="PF01612">
    <property type="entry name" value="DNA_pol_A_exo1"/>
    <property type="match status" value="1"/>
</dbReference>
<dbReference type="CDD" id="cd06141">
    <property type="entry name" value="WRN_exo"/>
    <property type="match status" value="1"/>
</dbReference>
<organism evidence="5 6">
    <name type="scientific">Papaver somniferum</name>
    <name type="common">Opium poppy</name>
    <dbReference type="NCBI Taxonomy" id="3469"/>
    <lineage>
        <taxon>Eukaryota</taxon>
        <taxon>Viridiplantae</taxon>
        <taxon>Streptophyta</taxon>
        <taxon>Embryophyta</taxon>
        <taxon>Tracheophyta</taxon>
        <taxon>Spermatophyta</taxon>
        <taxon>Magnoliopsida</taxon>
        <taxon>Ranunculales</taxon>
        <taxon>Papaveraceae</taxon>
        <taxon>Papaveroideae</taxon>
        <taxon>Papaver</taxon>
    </lineage>
</organism>
<evidence type="ECO:0000256" key="2">
    <source>
        <dbReference type="ARBA" id="ARBA00022801"/>
    </source>
</evidence>
<dbReference type="Gene3D" id="3.30.420.10">
    <property type="entry name" value="Ribonuclease H-like superfamily/Ribonuclease H"/>
    <property type="match status" value="1"/>
</dbReference>
<evidence type="ECO:0000313" key="5">
    <source>
        <dbReference type="EMBL" id="RZC50227.1"/>
    </source>
</evidence>
<dbReference type="InterPro" id="IPR051132">
    <property type="entry name" value="3-5_Exonuclease_domain"/>
</dbReference>
<keyword evidence="1" id="KW-0540">Nuclease</keyword>
<dbReference type="GO" id="GO:0008408">
    <property type="term" value="F:3'-5' exonuclease activity"/>
    <property type="evidence" value="ECO:0007669"/>
    <property type="project" value="InterPro"/>
</dbReference>
<dbReference type="PANTHER" id="PTHR13620">
    <property type="entry name" value="3-5 EXONUCLEASE"/>
    <property type="match status" value="1"/>
</dbReference>
<dbReference type="Gramene" id="RZC50227">
    <property type="protein sequence ID" value="RZC50227"/>
    <property type="gene ID" value="C5167_018649"/>
</dbReference>
<evidence type="ECO:0000256" key="1">
    <source>
        <dbReference type="ARBA" id="ARBA00022722"/>
    </source>
</evidence>
<dbReference type="OMA" id="FKICVNL"/>
<feature type="domain" description="3'-5' exonuclease" evidence="4">
    <location>
        <begin position="85"/>
        <end position="275"/>
    </location>
</feature>
<gene>
    <name evidence="5" type="ORF">C5167_018649</name>
</gene>
<evidence type="ECO:0000259" key="4">
    <source>
        <dbReference type="SMART" id="SM00474"/>
    </source>
</evidence>
<dbReference type="InterPro" id="IPR036397">
    <property type="entry name" value="RNaseH_sf"/>
</dbReference>